<gene>
    <name evidence="4" type="ORF">HINF_LOCUS32787</name>
    <name evidence="5" type="ORF">HINF_LOCUS75207</name>
</gene>
<feature type="domain" description="T-SNARE coiled-coil homology" evidence="3">
    <location>
        <begin position="164"/>
        <end position="226"/>
    </location>
</feature>
<dbReference type="PROSITE" id="PS50192">
    <property type="entry name" value="T_SNARE"/>
    <property type="match status" value="1"/>
</dbReference>
<dbReference type="Proteomes" id="UP001642409">
    <property type="component" value="Unassembled WGS sequence"/>
</dbReference>
<sequence length="263" mass="30060">MDYALKDTDEAQQQFPLQLQLIIDQINSAYAQLDQAEADFEEQIKYQLKLKRKDQVLLNKIRSEIEKVQIQQIETIRGLTIKLKSQSSDALISLTDSQYNNLQVILSRYKQLINGKQKSLQQLVQQLSKIIANSQFQDTIIDDEVEAQQNEKILLISNELAKHEEELDRDQKDINQIHKDVNEIVGLIDTISTEVQNQGEIVNRIEAKVVAADQDMDDGIDKLLAAQKDQKLSKKAKWLLAILAFIAAIVVVIVVLVLVFRKK</sequence>
<comment type="caution">
    <text evidence="4">The sequence shown here is derived from an EMBL/GenBank/DDBJ whole genome shotgun (WGS) entry which is preliminary data.</text>
</comment>
<accession>A0AA86PVZ1</accession>
<dbReference type="InterPro" id="IPR010989">
    <property type="entry name" value="SNARE"/>
</dbReference>
<evidence type="ECO:0000256" key="2">
    <source>
        <dbReference type="SAM" id="Phobius"/>
    </source>
</evidence>
<feature type="coiled-coil region" evidence="1">
    <location>
        <begin position="106"/>
        <end position="180"/>
    </location>
</feature>
<reference evidence="5 6" key="2">
    <citation type="submission" date="2024-07" db="EMBL/GenBank/DDBJ databases">
        <authorList>
            <person name="Akdeniz Z."/>
        </authorList>
    </citation>
    <scope>NUCLEOTIDE SEQUENCE [LARGE SCALE GENOMIC DNA]</scope>
</reference>
<proteinExistence type="predicted"/>
<dbReference type="SMART" id="SM00397">
    <property type="entry name" value="t_SNARE"/>
    <property type="match status" value="1"/>
</dbReference>
<keyword evidence="2" id="KW-0812">Transmembrane</keyword>
<protein>
    <submittedName>
        <fullName evidence="4">Putative</fullName>
    </submittedName>
    <submittedName>
        <fullName evidence="5">SNARE</fullName>
    </submittedName>
</protein>
<evidence type="ECO:0000259" key="3">
    <source>
        <dbReference type="PROSITE" id="PS50192"/>
    </source>
</evidence>
<dbReference type="SUPFAM" id="SSF58038">
    <property type="entry name" value="SNARE fusion complex"/>
    <property type="match status" value="1"/>
</dbReference>
<dbReference type="InterPro" id="IPR000727">
    <property type="entry name" value="T_SNARE_dom"/>
</dbReference>
<dbReference type="GO" id="GO:0016020">
    <property type="term" value="C:membrane"/>
    <property type="evidence" value="ECO:0007669"/>
    <property type="project" value="InterPro"/>
</dbReference>
<keyword evidence="6" id="KW-1185">Reference proteome</keyword>
<evidence type="ECO:0000313" key="6">
    <source>
        <dbReference type="Proteomes" id="UP001642409"/>
    </source>
</evidence>
<evidence type="ECO:0000256" key="1">
    <source>
        <dbReference type="SAM" id="Coils"/>
    </source>
</evidence>
<organism evidence="4">
    <name type="scientific">Hexamita inflata</name>
    <dbReference type="NCBI Taxonomy" id="28002"/>
    <lineage>
        <taxon>Eukaryota</taxon>
        <taxon>Metamonada</taxon>
        <taxon>Diplomonadida</taxon>
        <taxon>Hexamitidae</taxon>
        <taxon>Hexamitinae</taxon>
        <taxon>Hexamita</taxon>
    </lineage>
</organism>
<dbReference type="GO" id="GO:0016192">
    <property type="term" value="P:vesicle-mediated transport"/>
    <property type="evidence" value="ECO:0007669"/>
    <property type="project" value="InterPro"/>
</dbReference>
<name>A0AA86PVZ1_9EUKA</name>
<evidence type="ECO:0000313" key="4">
    <source>
        <dbReference type="EMBL" id="CAI9945142.1"/>
    </source>
</evidence>
<keyword evidence="1" id="KW-0175">Coiled coil</keyword>
<dbReference type="AlphaFoldDB" id="A0AA86PVZ1"/>
<keyword evidence="2" id="KW-1133">Transmembrane helix</keyword>
<evidence type="ECO:0000313" key="5">
    <source>
        <dbReference type="EMBL" id="CAL6108940.1"/>
    </source>
</evidence>
<feature type="transmembrane region" description="Helical" evidence="2">
    <location>
        <begin position="238"/>
        <end position="260"/>
    </location>
</feature>
<reference evidence="4" key="1">
    <citation type="submission" date="2023-06" db="EMBL/GenBank/DDBJ databases">
        <authorList>
            <person name="Kurt Z."/>
        </authorList>
    </citation>
    <scope>NUCLEOTIDE SEQUENCE</scope>
</reference>
<keyword evidence="2" id="KW-0472">Membrane</keyword>
<dbReference type="EMBL" id="CAXDID020000659">
    <property type="protein sequence ID" value="CAL6108940.1"/>
    <property type="molecule type" value="Genomic_DNA"/>
</dbReference>
<dbReference type="SUPFAM" id="SSF47661">
    <property type="entry name" value="t-snare proteins"/>
    <property type="match status" value="1"/>
</dbReference>
<dbReference type="Gene3D" id="1.20.5.110">
    <property type="match status" value="1"/>
</dbReference>
<dbReference type="EMBL" id="CATOUU010000738">
    <property type="protein sequence ID" value="CAI9945142.1"/>
    <property type="molecule type" value="Genomic_DNA"/>
</dbReference>